<evidence type="ECO:0000259" key="2">
    <source>
        <dbReference type="Pfam" id="PF17116"/>
    </source>
</evidence>
<accession>A0A1H6KIR9</accession>
<dbReference type="Gene3D" id="2.60.40.10">
    <property type="entry name" value="Immunoglobulins"/>
    <property type="match status" value="1"/>
</dbReference>
<sequence>MRKIVFLTLLCVHFISAFAVSDPYYIKSVSFNQGSESLIPIFRLNESFQFSFDDLTGTESDYYYKIVHCNRDWKPSGLNITEYINGVQDIRISNTETSFNTFQAFIHYKLTLPNRNTRILLSGNYMLEIYNVDDEKVIQRKFVLYEDLVSVGLEVKKTRDLKVTDFKQNLYLTIDFGSMQLQNPKQNVNVVLLQNGQWYNALNNLKPQYIIGSQFVYRYDEETNFWAGNEFLYFDNSDIKQVNNTIGKITRNDLFEVFLRDKYPLKESNFYTYYQDVNGAFKSRNALQTNGDTEADYVWVYFSYHLDKLPNNQKLHVVGMFNDYQLNNDSELKFDEASQSYKTALLLKQGFTNYKYVIAKNDGTVLEELNPDGNYFETENQYHALVYYKTDSDRYDRIIGLGKADSKLITN</sequence>
<dbReference type="InterPro" id="IPR031345">
    <property type="entry name" value="T9SS_Plug_N"/>
</dbReference>
<dbReference type="STRING" id="1159016.SAMN02927937_01011"/>
<dbReference type="Proteomes" id="UP000199634">
    <property type="component" value="Unassembled WGS sequence"/>
</dbReference>
<dbReference type="OrthoDB" id="1522602at2"/>
<evidence type="ECO:0000313" key="3">
    <source>
        <dbReference type="EMBL" id="SEH71387.1"/>
    </source>
</evidence>
<keyword evidence="1" id="KW-0732">Signal</keyword>
<dbReference type="EMBL" id="FNXE01000010">
    <property type="protein sequence ID" value="SEH71387.1"/>
    <property type="molecule type" value="Genomic_DNA"/>
</dbReference>
<evidence type="ECO:0000256" key="1">
    <source>
        <dbReference type="SAM" id="SignalP"/>
    </source>
</evidence>
<reference evidence="3 4" key="1">
    <citation type="submission" date="2016-10" db="EMBL/GenBank/DDBJ databases">
        <authorList>
            <person name="de Groot N.N."/>
        </authorList>
    </citation>
    <scope>NUCLEOTIDE SEQUENCE [LARGE SCALE GENOMIC DNA]</scope>
    <source>
        <strain evidence="3 4">CGMCC 1.10825</strain>
    </source>
</reference>
<protein>
    <recommendedName>
        <fullName evidence="2">Type 9 secretion system plug protein N-terminal domain-containing protein</fullName>
    </recommendedName>
</protein>
<feature type="chain" id="PRO_5011604890" description="Type 9 secretion system plug protein N-terminal domain-containing protein" evidence="1">
    <location>
        <begin position="20"/>
        <end position="411"/>
    </location>
</feature>
<feature type="domain" description="Type 9 secretion system plug protein N-terminal" evidence="2">
    <location>
        <begin position="26"/>
        <end position="146"/>
    </location>
</feature>
<keyword evidence="4" id="KW-1185">Reference proteome</keyword>
<name>A0A1H6KIR9_9FLAO</name>
<dbReference type="InterPro" id="IPR013783">
    <property type="entry name" value="Ig-like_fold"/>
</dbReference>
<feature type="signal peptide" evidence="1">
    <location>
        <begin position="1"/>
        <end position="19"/>
    </location>
</feature>
<gene>
    <name evidence="3" type="ORF">SAMN02927937_01011</name>
</gene>
<dbReference type="Pfam" id="PF17116">
    <property type="entry name" value="T9SS_plug_1st"/>
    <property type="match status" value="1"/>
</dbReference>
<evidence type="ECO:0000313" key="4">
    <source>
        <dbReference type="Proteomes" id="UP000199634"/>
    </source>
</evidence>
<dbReference type="AlphaFoldDB" id="A0A1H6KIR9"/>
<organism evidence="3 4">
    <name type="scientific">Paenimyroides marinum</name>
    <dbReference type="NCBI Taxonomy" id="1159016"/>
    <lineage>
        <taxon>Bacteria</taxon>
        <taxon>Pseudomonadati</taxon>
        <taxon>Bacteroidota</taxon>
        <taxon>Flavobacteriia</taxon>
        <taxon>Flavobacteriales</taxon>
        <taxon>Flavobacteriaceae</taxon>
        <taxon>Paenimyroides</taxon>
    </lineage>
</organism>
<dbReference type="RefSeq" id="WP_091097000.1">
    <property type="nucleotide sequence ID" value="NZ_FNXE01000010.1"/>
</dbReference>
<proteinExistence type="predicted"/>